<comment type="caution">
    <text evidence="2">The sequence shown here is derived from an EMBL/GenBank/DDBJ whole genome shotgun (WGS) entry which is preliminary data.</text>
</comment>
<sequence length="69" mass="7207">MTGGSSLTEERERQSVGHSPTCNGIATLTVNGGAEFDKGERVGLLAGLCVERGVLLLAQIGFGFAERIE</sequence>
<gene>
    <name evidence="2" type="ORF">CBR_g18630</name>
</gene>
<evidence type="ECO:0000313" key="3">
    <source>
        <dbReference type="Proteomes" id="UP000265515"/>
    </source>
</evidence>
<dbReference type="Gramene" id="GBG61035">
    <property type="protein sequence ID" value="GBG61035"/>
    <property type="gene ID" value="CBR_g18630"/>
</dbReference>
<evidence type="ECO:0000313" key="2">
    <source>
        <dbReference type="EMBL" id="GBG61035.1"/>
    </source>
</evidence>
<organism evidence="2 3">
    <name type="scientific">Chara braunii</name>
    <name type="common">Braun's stonewort</name>
    <dbReference type="NCBI Taxonomy" id="69332"/>
    <lineage>
        <taxon>Eukaryota</taxon>
        <taxon>Viridiplantae</taxon>
        <taxon>Streptophyta</taxon>
        <taxon>Charophyceae</taxon>
        <taxon>Charales</taxon>
        <taxon>Characeae</taxon>
        <taxon>Chara</taxon>
    </lineage>
</organism>
<dbReference type="EMBL" id="BFEA01000016">
    <property type="protein sequence ID" value="GBG61035.1"/>
    <property type="molecule type" value="Genomic_DNA"/>
</dbReference>
<evidence type="ECO:0000256" key="1">
    <source>
        <dbReference type="SAM" id="MobiDB-lite"/>
    </source>
</evidence>
<dbReference type="Proteomes" id="UP000265515">
    <property type="component" value="Unassembled WGS sequence"/>
</dbReference>
<protein>
    <submittedName>
        <fullName evidence="2">Uncharacterized protein</fullName>
    </submittedName>
</protein>
<keyword evidence="3" id="KW-1185">Reference proteome</keyword>
<proteinExistence type="predicted"/>
<name>A0A388JTC0_CHABU</name>
<feature type="region of interest" description="Disordered" evidence="1">
    <location>
        <begin position="1"/>
        <end position="20"/>
    </location>
</feature>
<accession>A0A388JTC0</accession>
<reference evidence="2 3" key="1">
    <citation type="journal article" date="2018" name="Cell">
        <title>The Chara Genome: Secondary Complexity and Implications for Plant Terrestrialization.</title>
        <authorList>
            <person name="Nishiyama T."/>
            <person name="Sakayama H."/>
            <person name="Vries J.D."/>
            <person name="Buschmann H."/>
            <person name="Saint-Marcoux D."/>
            <person name="Ullrich K.K."/>
            <person name="Haas F.B."/>
            <person name="Vanderstraeten L."/>
            <person name="Becker D."/>
            <person name="Lang D."/>
            <person name="Vosolsobe S."/>
            <person name="Rombauts S."/>
            <person name="Wilhelmsson P.K.I."/>
            <person name="Janitza P."/>
            <person name="Kern R."/>
            <person name="Heyl A."/>
            <person name="Rumpler F."/>
            <person name="Villalobos L.I.A.C."/>
            <person name="Clay J.M."/>
            <person name="Skokan R."/>
            <person name="Toyoda A."/>
            <person name="Suzuki Y."/>
            <person name="Kagoshima H."/>
            <person name="Schijlen E."/>
            <person name="Tajeshwar N."/>
            <person name="Catarino B."/>
            <person name="Hetherington A.J."/>
            <person name="Saltykova A."/>
            <person name="Bonnot C."/>
            <person name="Breuninger H."/>
            <person name="Symeonidi A."/>
            <person name="Radhakrishnan G.V."/>
            <person name="Van Nieuwerburgh F."/>
            <person name="Deforce D."/>
            <person name="Chang C."/>
            <person name="Karol K.G."/>
            <person name="Hedrich R."/>
            <person name="Ulvskov P."/>
            <person name="Glockner G."/>
            <person name="Delwiche C.F."/>
            <person name="Petrasek J."/>
            <person name="Van de Peer Y."/>
            <person name="Friml J."/>
            <person name="Beilby M."/>
            <person name="Dolan L."/>
            <person name="Kohara Y."/>
            <person name="Sugano S."/>
            <person name="Fujiyama A."/>
            <person name="Delaux P.-M."/>
            <person name="Quint M."/>
            <person name="TheiBen G."/>
            <person name="Hagemann M."/>
            <person name="Harholt J."/>
            <person name="Dunand C."/>
            <person name="Zachgo S."/>
            <person name="Langdale J."/>
            <person name="Maumus F."/>
            <person name="Straeten D.V.D."/>
            <person name="Gould S.B."/>
            <person name="Rensing S.A."/>
        </authorList>
    </citation>
    <scope>NUCLEOTIDE SEQUENCE [LARGE SCALE GENOMIC DNA]</scope>
    <source>
        <strain evidence="2 3">S276</strain>
    </source>
</reference>
<dbReference type="AlphaFoldDB" id="A0A388JTC0"/>